<gene>
    <name evidence="4" type="ORF">H206_00040</name>
</gene>
<dbReference type="Proteomes" id="UP000287853">
    <property type="component" value="Unassembled WGS sequence"/>
</dbReference>
<evidence type="ECO:0000313" key="5">
    <source>
        <dbReference type="Proteomes" id="UP000287853"/>
    </source>
</evidence>
<feature type="chain" id="PRO_5018693023" evidence="3">
    <location>
        <begin position="23"/>
        <end position="405"/>
    </location>
</feature>
<accession>A0A3S4T9N8</accession>
<dbReference type="PANTHER" id="PTHR43019:SF23">
    <property type="entry name" value="PROTEASE DO-LIKE 5, CHLOROPLASTIC"/>
    <property type="match status" value="1"/>
</dbReference>
<evidence type="ECO:0000313" key="4">
    <source>
        <dbReference type="EMBL" id="RWX45973.1"/>
    </source>
</evidence>
<name>A0A3S4T9N8_9BACT</name>
<feature type="coiled-coil region" evidence="1">
    <location>
        <begin position="147"/>
        <end position="244"/>
    </location>
</feature>
<dbReference type="EMBL" id="MTKO01000070">
    <property type="protein sequence ID" value="RWX45973.1"/>
    <property type="molecule type" value="Genomic_DNA"/>
</dbReference>
<keyword evidence="5" id="KW-1185">Reference proteome</keyword>
<dbReference type="Gene3D" id="2.40.10.120">
    <property type="match status" value="1"/>
</dbReference>
<dbReference type="Pfam" id="PF13365">
    <property type="entry name" value="Trypsin_2"/>
    <property type="match status" value="1"/>
</dbReference>
<dbReference type="PANTHER" id="PTHR43019">
    <property type="entry name" value="SERINE ENDOPROTEASE DEGS"/>
    <property type="match status" value="1"/>
</dbReference>
<organism evidence="4 5">
    <name type="scientific">Candidatus Electrothrix aarhusensis</name>
    <dbReference type="NCBI Taxonomy" id="1859131"/>
    <lineage>
        <taxon>Bacteria</taxon>
        <taxon>Pseudomonadati</taxon>
        <taxon>Thermodesulfobacteriota</taxon>
        <taxon>Desulfobulbia</taxon>
        <taxon>Desulfobulbales</taxon>
        <taxon>Desulfobulbaceae</taxon>
        <taxon>Candidatus Electrothrix</taxon>
    </lineage>
</organism>
<reference evidence="4 5" key="1">
    <citation type="submission" date="2017-01" db="EMBL/GenBank/DDBJ databases">
        <title>The cable genome- insights into the physiology and evolution of filamentous bacteria capable of sulfide oxidation via long distance electron transfer.</title>
        <authorList>
            <person name="Schreiber L."/>
            <person name="Bjerg J.T."/>
            <person name="Boggild A."/>
            <person name="Van De Vossenberg J."/>
            <person name="Meysman F."/>
            <person name="Nielsen L.P."/>
            <person name="Schramm A."/>
            <person name="Kjeldsen K.U."/>
        </authorList>
    </citation>
    <scope>NUCLEOTIDE SEQUENCE [LARGE SCALE GENOMIC DNA]</scope>
    <source>
        <strain evidence="4">MCF</strain>
    </source>
</reference>
<evidence type="ECO:0000256" key="3">
    <source>
        <dbReference type="SAM" id="SignalP"/>
    </source>
</evidence>
<dbReference type="InterPro" id="IPR009003">
    <property type="entry name" value="Peptidase_S1_PA"/>
</dbReference>
<dbReference type="InterPro" id="IPR043504">
    <property type="entry name" value="Peptidase_S1_PA_chymotrypsin"/>
</dbReference>
<feature type="compositionally biased region" description="Basic and acidic residues" evidence="2">
    <location>
        <begin position="82"/>
        <end position="96"/>
    </location>
</feature>
<dbReference type="AlphaFoldDB" id="A0A3S4T9N8"/>
<evidence type="ECO:0000256" key="1">
    <source>
        <dbReference type="SAM" id="Coils"/>
    </source>
</evidence>
<sequence>MMKRFPLLCLLLVCCTASLLPAHELHLKNGRIITTDNVWREGDTVHYEQYGGTISIPYSRIKGVAYDTDQKGEGEDIEQQQEEAKQESEEQVPPEKDLAAKLNKALSPQNPVEKASMSTLSVKTATGFGSGFFISNDGYIITNKHVVRGSEKQSQRAEVNIEQSRQNLRQYKLSLNTASKRQKNYQDDLEEKEALLKKMKKEGQIDRAYFKTKQQELGAAEQLLRQEKKKLAKAQKKYRAEKQIFDKKVEKFHRSQRELAGQGSFTIILADETELYASLYRVSDKHDLALLKISGYKTPFLQPIQEKNLVQGQKVFAVGSPADLRLKNTVTSGILSAFRDNFIQTNAQIYPGNSGGPLIDSKGRVIGVNTKKLLTRKFEGLALPFLSVLFYPSLKIISSKSNGRA</sequence>
<proteinExistence type="predicted"/>
<feature type="signal peptide" evidence="3">
    <location>
        <begin position="1"/>
        <end position="22"/>
    </location>
</feature>
<dbReference type="SUPFAM" id="SSF50494">
    <property type="entry name" value="Trypsin-like serine proteases"/>
    <property type="match status" value="1"/>
</dbReference>
<dbReference type="Gene3D" id="2.40.10.10">
    <property type="entry name" value="Trypsin-like serine proteases"/>
    <property type="match status" value="1"/>
</dbReference>
<feature type="region of interest" description="Disordered" evidence="2">
    <location>
        <begin position="69"/>
        <end position="96"/>
    </location>
</feature>
<protein>
    <submittedName>
        <fullName evidence="4">Trypsin-like peptidase domain-containing protein</fullName>
    </submittedName>
</protein>
<evidence type="ECO:0000256" key="2">
    <source>
        <dbReference type="SAM" id="MobiDB-lite"/>
    </source>
</evidence>
<keyword evidence="1" id="KW-0175">Coiled coil</keyword>
<keyword evidence="3" id="KW-0732">Signal</keyword>
<comment type="caution">
    <text evidence="4">The sequence shown here is derived from an EMBL/GenBank/DDBJ whole genome shotgun (WGS) entry which is preliminary data.</text>
</comment>